<accession>A0ACB7PHL4</accession>
<evidence type="ECO:0000313" key="1">
    <source>
        <dbReference type="EMBL" id="KAH6641299.1"/>
    </source>
</evidence>
<evidence type="ECO:0000313" key="2">
    <source>
        <dbReference type="Proteomes" id="UP000724584"/>
    </source>
</evidence>
<protein>
    <submittedName>
        <fullName evidence="1">Cytochrome P450</fullName>
    </submittedName>
</protein>
<comment type="caution">
    <text evidence="1">The sequence shown here is derived from an EMBL/GenBank/DDBJ whole genome shotgun (WGS) entry which is preliminary data.</text>
</comment>
<gene>
    <name evidence="1" type="ORF">F5144DRAFT_481947</name>
</gene>
<dbReference type="EMBL" id="JAGIZQ010000002">
    <property type="protein sequence ID" value="KAH6641299.1"/>
    <property type="molecule type" value="Genomic_DNA"/>
</dbReference>
<reference evidence="1 2" key="1">
    <citation type="journal article" date="2021" name="Nat. Commun.">
        <title>Genetic determinants of endophytism in the Arabidopsis root mycobiome.</title>
        <authorList>
            <person name="Mesny F."/>
            <person name="Miyauchi S."/>
            <person name="Thiergart T."/>
            <person name="Pickel B."/>
            <person name="Atanasova L."/>
            <person name="Karlsson M."/>
            <person name="Huettel B."/>
            <person name="Barry K.W."/>
            <person name="Haridas S."/>
            <person name="Chen C."/>
            <person name="Bauer D."/>
            <person name="Andreopoulos W."/>
            <person name="Pangilinan J."/>
            <person name="LaButti K."/>
            <person name="Riley R."/>
            <person name="Lipzen A."/>
            <person name="Clum A."/>
            <person name="Drula E."/>
            <person name="Henrissat B."/>
            <person name="Kohler A."/>
            <person name="Grigoriev I.V."/>
            <person name="Martin F.M."/>
            <person name="Hacquard S."/>
        </authorList>
    </citation>
    <scope>NUCLEOTIDE SEQUENCE [LARGE SCALE GENOMIC DNA]</scope>
    <source>
        <strain evidence="1 2">MPI-SDFR-AT-0079</strain>
    </source>
</reference>
<dbReference type="Proteomes" id="UP000724584">
    <property type="component" value="Unassembled WGS sequence"/>
</dbReference>
<sequence length="433" mass="47507">MSDHLLVLIPGQILEASGLTKYLLATLGALFAYLLASYLASPLRQYPGPFLAKFTNLWRTYHIAQGSFHHVLVRLHEKYGPTTYYSSGSSLIDGHIVHTLFSQDDEEKHAAEKKPIAKYYSPASVATLEPLIDKTIAQLCSELDKRFAATSGATGRAFDLGRWILYCSVTFSQPLGYLSAGADFDGTLRAAEKIQDYFAWVGCVPFLDRVLEKNRIVQLFKRPGEINALAGSCVGRLIARYQGADASQSEKTPTAAPPQPDYLDRFIEAKSANPTISDGQIVGWLMINMLAGADTTAISIRSAIYHALRTPGGTVLAFNPYIINRNAGVWGADAHAFRPERWLRGAGEGEGQFAARLRAMNDADLSFGAGSRMCIGKHLGLMQVYKVVATVVLGYEVELVRPEGELRVVNSWFPRQEGLEVRMVRRGADGGDE</sequence>
<organism evidence="1 2">
    <name type="scientific">Chaetomium tenue</name>
    <dbReference type="NCBI Taxonomy" id="1854479"/>
    <lineage>
        <taxon>Eukaryota</taxon>
        <taxon>Fungi</taxon>
        <taxon>Dikarya</taxon>
        <taxon>Ascomycota</taxon>
        <taxon>Pezizomycotina</taxon>
        <taxon>Sordariomycetes</taxon>
        <taxon>Sordariomycetidae</taxon>
        <taxon>Sordariales</taxon>
        <taxon>Chaetomiaceae</taxon>
        <taxon>Chaetomium</taxon>
    </lineage>
</organism>
<keyword evidence="2" id="KW-1185">Reference proteome</keyword>
<proteinExistence type="predicted"/>
<name>A0ACB7PHL4_9PEZI</name>